<organism evidence="1 2">
    <name type="scientific">Porphyra umbilicalis</name>
    <name type="common">Purple laver</name>
    <name type="synonym">Red alga</name>
    <dbReference type="NCBI Taxonomy" id="2786"/>
    <lineage>
        <taxon>Eukaryota</taxon>
        <taxon>Rhodophyta</taxon>
        <taxon>Bangiophyceae</taxon>
        <taxon>Bangiales</taxon>
        <taxon>Bangiaceae</taxon>
        <taxon>Porphyra</taxon>
    </lineage>
</organism>
<reference evidence="1 2" key="1">
    <citation type="submission" date="2017-03" db="EMBL/GenBank/DDBJ databases">
        <title>WGS assembly of Porphyra umbilicalis.</title>
        <authorList>
            <person name="Brawley S.H."/>
            <person name="Blouin N.A."/>
            <person name="Ficko-Blean E."/>
            <person name="Wheeler G.L."/>
            <person name="Lohr M."/>
            <person name="Goodson H.V."/>
            <person name="Jenkins J.W."/>
            <person name="Blaby-Haas C.E."/>
            <person name="Helliwell K.E."/>
            <person name="Chan C."/>
            <person name="Marriage T."/>
            <person name="Bhattacharya D."/>
            <person name="Klein A.S."/>
            <person name="Badis Y."/>
            <person name="Brodie J."/>
            <person name="Cao Y."/>
            <person name="Collen J."/>
            <person name="Dittami S.M."/>
            <person name="Gachon C.M."/>
            <person name="Green B.R."/>
            <person name="Karpowicz S."/>
            <person name="Kim J.W."/>
            <person name="Kudahl U."/>
            <person name="Lin S."/>
            <person name="Michel G."/>
            <person name="Mittag M."/>
            <person name="Olson B.J."/>
            <person name="Pangilinan J."/>
            <person name="Peng Y."/>
            <person name="Qiu H."/>
            <person name="Shu S."/>
            <person name="Singer J.T."/>
            <person name="Smith A.G."/>
            <person name="Sprecher B.N."/>
            <person name="Wagner V."/>
            <person name="Wang W."/>
            <person name="Wang Z.-Y."/>
            <person name="Yan J."/>
            <person name="Yarish C."/>
            <person name="Zoeuner-Riek S."/>
            <person name="Zhuang Y."/>
            <person name="Zou Y."/>
            <person name="Lindquist E.A."/>
            <person name="Grimwood J."/>
            <person name="Barry K."/>
            <person name="Rokhsar D.S."/>
            <person name="Schmutz J."/>
            <person name="Stiller J.W."/>
            <person name="Grossman A.R."/>
            <person name="Prochnik S.E."/>
        </authorList>
    </citation>
    <scope>NUCLEOTIDE SEQUENCE [LARGE SCALE GENOMIC DNA]</scope>
    <source>
        <strain evidence="1">4086291</strain>
    </source>
</reference>
<name>A0A1X6P0K3_PORUM</name>
<keyword evidence="2" id="KW-1185">Reference proteome</keyword>
<dbReference type="Proteomes" id="UP000218209">
    <property type="component" value="Unassembled WGS sequence"/>
</dbReference>
<dbReference type="EMBL" id="KV918949">
    <property type="protein sequence ID" value="OSX74388.1"/>
    <property type="molecule type" value="Genomic_DNA"/>
</dbReference>
<gene>
    <name evidence="1" type="ORF">BU14_0291s0007</name>
</gene>
<proteinExistence type="predicted"/>
<sequence>MPRVRQRWGLPLRSVTAVNDAGVPVADLRVITPREHVTRDFLFRETFDLFHEFDQRSIEGRDLHPEYVDSRFFQDRPSVLRSRDLSVGDRVDVSLIDGGCLDQLEIHDALFAGYEYGVDPGPAIHAGDFFMALSSGGTPTGLLVSRFWRAHEHGSLFVWHTPLLARFEVDKIHPSAYSGLCTGVNGGVEGGALPVRRALRTSSAGSTDAFTMSLAFFSDDFCSRHGSSKGGVYMSYMTWHYASRVSRGATRTTSLSAPGVNSDHKLSGIFSDLAVGTTDGWLVKDPSGADVRVFVDVAFFVGDFVQVGKTSKL</sequence>
<dbReference type="AlphaFoldDB" id="A0A1X6P0K3"/>
<evidence type="ECO:0000313" key="1">
    <source>
        <dbReference type="EMBL" id="OSX74388.1"/>
    </source>
</evidence>
<evidence type="ECO:0000313" key="2">
    <source>
        <dbReference type="Proteomes" id="UP000218209"/>
    </source>
</evidence>
<accession>A0A1X6P0K3</accession>
<protein>
    <submittedName>
        <fullName evidence="1">Uncharacterized protein</fullName>
    </submittedName>
</protein>